<gene>
    <name evidence="5" type="ORF">HMPREF0682_1879</name>
</gene>
<evidence type="ECO:0000313" key="6">
    <source>
        <dbReference type="Proteomes" id="UP000017052"/>
    </source>
</evidence>
<feature type="domain" description="Ketoreductase" evidence="4">
    <location>
        <begin position="22"/>
        <end position="202"/>
    </location>
</feature>
<dbReference type="PANTHER" id="PTHR42760">
    <property type="entry name" value="SHORT-CHAIN DEHYDROGENASES/REDUCTASES FAMILY MEMBER"/>
    <property type="match status" value="1"/>
</dbReference>
<dbReference type="CDD" id="cd05233">
    <property type="entry name" value="SDR_c"/>
    <property type="match status" value="1"/>
</dbReference>
<evidence type="ECO:0000256" key="3">
    <source>
        <dbReference type="RuleBase" id="RU000363"/>
    </source>
</evidence>
<dbReference type="Pfam" id="PF00106">
    <property type="entry name" value="adh_short"/>
    <property type="match status" value="1"/>
</dbReference>
<organism evidence="5 6">
    <name type="scientific">Propionibacterium acidifaciens F0233</name>
    <dbReference type="NCBI Taxonomy" id="553198"/>
    <lineage>
        <taxon>Bacteria</taxon>
        <taxon>Bacillati</taxon>
        <taxon>Actinomycetota</taxon>
        <taxon>Actinomycetes</taxon>
        <taxon>Propionibacteriales</taxon>
        <taxon>Propionibacteriaceae</taxon>
        <taxon>Propionibacterium</taxon>
    </lineage>
</organism>
<dbReference type="GeneID" id="95359724"/>
<protein>
    <submittedName>
        <fullName evidence="5">KR domain protein</fullName>
    </submittedName>
</protein>
<evidence type="ECO:0000256" key="1">
    <source>
        <dbReference type="ARBA" id="ARBA00006484"/>
    </source>
</evidence>
<dbReference type="AlphaFoldDB" id="U2QFB9"/>
<dbReference type="InterPro" id="IPR057326">
    <property type="entry name" value="KR_dom"/>
</dbReference>
<dbReference type="InterPro" id="IPR020904">
    <property type="entry name" value="Sc_DH/Rdtase_CS"/>
</dbReference>
<proteinExistence type="inferred from homology"/>
<dbReference type="FunFam" id="3.40.50.720:FF:000173">
    <property type="entry name" value="3-oxoacyl-[acyl-carrier protein] reductase"/>
    <property type="match status" value="1"/>
</dbReference>
<dbReference type="PANTHER" id="PTHR42760:SF40">
    <property type="entry name" value="3-OXOACYL-[ACYL-CARRIER-PROTEIN] REDUCTASE, CHLOROPLASTIC"/>
    <property type="match status" value="1"/>
</dbReference>
<keyword evidence="2" id="KW-0560">Oxidoreductase</keyword>
<dbReference type="PROSITE" id="PS00061">
    <property type="entry name" value="ADH_SHORT"/>
    <property type="match status" value="1"/>
</dbReference>
<name>U2QFB9_9ACTN</name>
<dbReference type="Proteomes" id="UP000017052">
    <property type="component" value="Unassembled WGS sequence"/>
</dbReference>
<accession>U2QFB9</accession>
<sequence>MGQQIDDGDDMLTTSYKEDKDCVAIVTGGSRGIGAAISKRLAKRGMVLNILYERDARAAEQVAEMISSEEGKVTTHQVDVSSEAEVNSLVEDVIASAGGIDLLINNAAISDDHLIMMTTLQEWERVLKVNITGTFLMTRAVLPYMLDQGHGNIINISSNSARIPGPGQAAYAASKGAVESFTRAVAMEVGRKGIRANTVAPGKIMTDMTRNLVDKLGAGTDGSRWGTPDDIAAVVSFLASAEADYVQGQVITVDGGRLVMRPHPR</sequence>
<evidence type="ECO:0000313" key="5">
    <source>
        <dbReference type="EMBL" id="ERK61580.1"/>
    </source>
</evidence>
<comment type="caution">
    <text evidence="5">The sequence shown here is derived from an EMBL/GenBank/DDBJ whole genome shotgun (WGS) entry which is preliminary data.</text>
</comment>
<dbReference type="InterPro" id="IPR036291">
    <property type="entry name" value="NAD(P)-bd_dom_sf"/>
</dbReference>
<dbReference type="SUPFAM" id="SSF51735">
    <property type="entry name" value="NAD(P)-binding Rossmann-fold domains"/>
    <property type="match status" value="1"/>
</dbReference>
<evidence type="ECO:0000259" key="4">
    <source>
        <dbReference type="SMART" id="SM00822"/>
    </source>
</evidence>
<dbReference type="RefSeq" id="WP_021796498.1">
    <property type="nucleotide sequence ID" value="NZ_ACVN02000048.1"/>
</dbReference>
<dbReference type="GO" id="GO:0016616">
    <property type="term" value="F:oxidoreductase activity, acting on the CH-OH group of donors, NAD or NADP as acceptor"/>
    <property type="evidence" value="ECO:0007669"/>
    <property type="project" value="TreeGrafter"/>
</dbReference>
<dbReference type="PRINTS" id="PR00081">
    <property type="entry name" value="GDHRDH"/>
</dbReference>
<keyword evidence="6" id="KW-1185">Reference proteome</keyword>
<dbReference type="InterPro" id="IPR002347">
    <property type="entry name" value="SDR_fam"/>
</dbReference>
<dbReference type="OrthoDB" id="517007at2"/>
<comment type="similarity">
    <text evidence="1 3">Belongs to the short-chain dehydrogenases/reductases (SDR) family.</text>
</comment>
<dbReference type="PRINTS" id="PR00080">
    <property type="entry name" value="SDRFAMILY"/>
</dbReference>
<dbReference type="GO" id="GO:0030497">
    <property type="term" value="P:fatty acid elongation"/>
    <property type="evidence" value="ECO:0007669"/>
    <property type="project" value="TreeGrafter"/>
</dbReference>
<dbReference type="SMART" id="SM00822">
    <property type="entry name" value="PKS_KR"/>
    <property type="match status" value="1"/>
</dbReference>
<evidence type="ECO:0000256" key="2">
    <source>
        <dbReference type="ARBA" id="ARBA00023002"/>
    </source>
</evidence>
<dbReference type="EMBL" id="ACVN02000048">
    <property type="protein sequence ID" value="ERK61580.1"/>
    <property type="molecule type" value="Genomic_DNA"/>
</dbReference>
<reference evidence="5" key="1">
    <citation type="submission" date="2013-08" db="EMBL/GenBank/DDBJ databases">
        <authorList>
            <person name="Durkin A.S."/>
            <person name="Haft D.R."/>
            <person name="McCorrison J."/>
            <person name="Torralba M."/>
            <person name="Gillis M."/>
            <person name="Haft D.H."/>
            <person name="Methe B."/>
            <person name="Sutton G."/>
            <person name="Nelson K.E."/>
        </authorList>
    </citation>
    <scope>NUCLEOTIDE SEQUENCE [LARGE SCALE GENOMIC DNA]</scope>
    <source>
        <strain evidence="5">F0233</strain>
    </source>
</reference>
<dbReference type="Gene3D" id="3.40.50.720">
    <property type="entry name" value="NAD(P)-binding Rossmann-like Domain"/>
    <property type="match status" value="1"/>
</dbReference>